<keyword evidence="5" id="KW-0597">Phosphoprotein</keyword>
<dbReference type="PROSITE" id="PS50056">
    <property type="entry name" value="TYR_PHOSPHATASE_2"/>
    <property type="match status" value="1"/>
</dbReference>
<dbReference type="Pfam" id="PF09379">
    <property type="entry name" value="FERM_N"/>
    <property type="match status" value="1"/>
</dbReference>
<dbReference type="STRING" id="32507.ENSNBRP00000031137"/>
<dbReference type="SUPFAM" id="SSF52799">
    <property type="entry name" value="(Phosphotyrosine protein) phosphatases II"/>
    <property type="match status" value="1"/>
</dbReference>
<dbReference type="PROSITE" id="PS00383">
    <property type="entry name" value="TYR_PHOSPHATASE_1"/>
    <property type="match status" value="1"/>
</dbReference>
<feature type="compositionally biased region" description="Polar residues" evidence="10">
    <location>
        <begin position="394"/>
        <end position="423"/>
    </location>
</feature>
<dbReference type="Pfam" id="PF00373">
    <property type="entry name" value="FERM_M"/>
    <property type="match status" value="1"/>
</dbReference>
<evidence type="ECO:0000259" key="11">
    <source>
        <dbReference type="PROSITE" id="PS50055"/>
    </source>
</evidence>
<dbReference type="Gene3D" id="1.20.80.10">
    <property type="match status" value="1"/>
</dbReference>
<dbReference type="InterPro" id="IPR019747">
    <property type="entry name" value="FERM_CS"/>
</dbReference>
<dbReference type="InterPro" id="IPR011993">
    <property type="entry name" value="PH-like_dom_sf"/>
</dbReference>
<feature type="domain" description="Tyrosine specific protein phosphatases" evidence="12">
    <location>
        <begin position="1102"/>
        <end position="1182"/>
    </location>
</feature>
<keyword evidence="8" id="KW-0206">Cytoskeleton</keyword>
<dbReference type="InterPro" id="IPR019748">
    <property type="entry name" value="FERM_central"/>
</dbReference>
<evidence type="ECO:0000256" key="2">
    <source>
        <dbReference type="ARBA" id="ARBA00009649"/>
    </source>
</evidence>
<dbReference type="FunFam" id="2.30.29.30:FF:000149">
    <property type="entry name" value="Tyrosine-protein phosphatase non-receptor type"/>
    <property type="match status" value="1"/>
</dbReference>
<dbReference type="PROSITE" id="PS50055">
    <property type="entry name" value="TYR_PHOSPHATASE_PTP"/>
    <property type="match status" value="1"/>
</dbReference>
<feature type="region of interest" description="Disordered" evidence="10">
    <location>
        <begin position="665"/>
        <end position="687"/>
    </location>
</feature>
<dbReference type="SUPFAM" id="SSF50729">
    <property type="entry name" value="PH domain-like"/>
    <property type="match status" value="1"/>
</dbReference>
<dbReference type="Proteomes" id="UP000261580">
    <property type="component" value="Unassembled WGS sequence"/>
</dbReference>
<dbReference type="InterPro" id="IPR014352">
    <property type="entry name" value="FERM/acyl-CoA-bd_prot_sf"/>
</dbReference>
<reference evidence="14" key="1">
    <citation type="submission" date="2025-08" db="UniProtKB">
        <authorList>
            <consortium name="Ensembl"/>
        </authorList>
    </citation>
    <scope>IDENTIFICATION</scope>
</reference>
<dbReference type="GO" id="GO:0005856">
    <property type="term" value="C:cytoskeleton"/>
    <property type="evidence" value="ECO:0007669"/>
    <property type="project" value="UniProtKB-SubCell"/>
</dbReference>
<dbReference type="CDD" id="cd13188">
    <property type="entry name" value="FERM_C_PTPN14_PTPN21"/>
    <property type="match status" value="1"/>
</dbReference>
<dbReference type="PROSITE" id="PS00660">
    <property type="entry name" value="FERM_1"/>
    <property type="match status" value="1"/>
</dbReference>
<evidence type="ECO:0000259" key="13">
    <source>
        <dbReference type="PROSITE" id="PS50057"/>
    </source>
</evidence>
<organism evidence="14 15">
    <name type="scientific">Neolamprologus brichardi</name>
    <name type="common">Fairy cichlid</name>
    <name type="synonym">Lamprologus brichardi</name>
    <dbReference type="NCBI Taxonomy" id="32507"/>
    <lineage>
        <taxon>Eukaryota</taxon>
        <taxon>Metazoa</taxon>
        <taxon>Chordata</taxon>
        <taxon>Craniata</taxon>
        <taxon>Vertebrata</taxon>
        <taxon>Euteleostomi</taxon>
        <taxon>Actinopterygii</taxon>
        <taxon>Neopterygii</taxon>
        <taxon>Teleostei</taxon>
        <taxon>Neoteleostei</taxon>
        <taxon>Acanthomorphata</taxon>
        <taxon>Ovalentaria</taxon>
        <taxon>Cichlomorphae</taxon>
        <taxon>Cichliformes</taxon>
        <taxon>Cichlidae</taxon>
        <taxon>African cichlids</taxon>
        <taxon>Pseudocrenilabrinae</taxon>
        <taxon>Lamprologini</taxon>
        <taxon>Neolamprologus</taxon>
    </lineage>
</organism>
<dbReference type="GO" id="GO:0004725">
    <property type="term" value="F:protein tyrosine phosphatase activity"/>
    <property type="evidence" value="ECO:0007669"/>
    <property type="project" value="UniProtKB-EC"/>
</dbReference>
<dbReference type="InterPro" id="IPR000387">
    <property type="entry name" value="Tyr_Pase_dom"/>
</dbReference>
<dbReference type="FunFam" id="3.90.190.10:FF:000030">
    <property type="entry name" value="Tyrosine-protein phosphatase non-receptor type"/>
    <property type="match status" value="1"/>
</dbReference>
<evidence type="ECO:0000313" key="14">
    <source>
        <dbReference type="Ensembl" id="ENSNBRP00000031137.1"/>
    </source>
</evidence>
<keyword evidence="15" id="KW-1185">Reference proteome</keyword>
<dbReference type="SUPFAM" id="SSF54236">
    <property type="entry name" value="Ubiquitin-like"/>
    <property type="match status" value="1"/>
</dbReference>
<dbReference type="InterPro" id="IPR029071">
    <property type="entry name" value="Ubiquitin-like_domsf"/>
</dbReference>
<proteinExistence type="inferred from homology"/>
<dbReference type="SMART" id="SM00194">
    <property type="entry name" value="PTPc"/>
    <property type="match status" value="1"/>
</dbReference>
<dbReference type="GO" id="GO:0003007">
    <property type="term" value="P:heart morphogenesis"/>
    <property type="evidence" value="ECO:0007669"/>
    <property type="project" value="Ensembl"/>
</dbReference>
<dbReference type="Ensembl" id="ENSNBRT00000031926.1">
    <property type="protein sequence ID" value="ENSNBRP00000031137.1"/>
    <property type="gene ID" value="ENSNBRG00000023645.1"/>
</dbReference>
<feature type="compositionally biased region" description="Low complexity" evidence="10">
    <location>
        <begin position="755"/>
        <end position="775"/>
    </location>
</feature>
<feature type="region of interest" description="Disordered" evidence="10">
    <location>
        <begin position="394"/>
        <end position="442"/>
    </location>
</feature>
<dbReference type="FunFam" id="3.10.20.90:FF:000039">
    <property type="entry name" value="Tyrosine-protein phosphatase non-receptor type"/>
    <property type="match status" value="1"/>
</dbReference>
<evidence type="ECO:0000256" key="8">
    <source>
        <dbReference type="ARBA" id="ARBA00023212"/>
    </source>
</evidence>
<dbReference type="GeneTree" id="ENSGT00940000155613"/>
<feature type="domain" description="Tyrosine-protein phosphatase" evidence="11">
    <location>
        <begin position="922"/>
        <end position="1191"/>
    </location>
</feature>
<dbReference type="InterPro" id="IPR019749">
    <property type="entry name" value="Band_41_domain"/>
</dbReference>
<dbReference type="GO" id="GO:0001837">
    <property type="term" value="P:epithelial to mesenchymal transition"/>
    <property type="evidence" value="ECO:0007669"/>
    <property type="project" value="Ensembl"/>
</dbReference>
<reference evidence="14" key="2">
    <citation type="submission" date="2025-09" db="UniProtKB">
        <authorList>
            <consortium name="Ensembl"/>
        </authorList>
    </citation>
    <scope>IDENTIFICATION</scope>
</reference>
<dbReference type="InterPro" id="IPR035963">
    <property type="entry name" value="FERM_2"/>
</dbReference>
<dbReference type="PIRSF" id="PIRSF000934">
    <property type="entry name" value="Tyr-Ptase_nr14"/>
    <property type="match status" value="1"/>
</dbReference>
<dbReference type="InterPro" id="IPR029021">
    <property type="entry name" value="Prot-tyrosine_phosphatase-like"/>
</dbReference>
<dbReference type="EC" id="3.1.3.48" evidence="3"/>
<dbReference type="InterPro" id="IPR018979">
    <property type="entry name" value="FERM_N"/>
</dbReference>
<dbReference type="PANTHER" id="PTHR45706:SF3">
    <property type="entry name" value="TYROSINE-PROTEIN PHOSPHATASE NON-RECEPTOR TYPE 21"/>
    <property type="match status" value="1"/>
</dbReference>
<dbReference type="Bgee" id="ENSNBRG00000023645">
    <property type="expression patterns" value="Expressed in zone of skin and 9 other cell types or tissues"/>
</dbReference>
<dbReference type="InterPro" id="IPR041782">
    <property type="entry name" value="PTPN14/21_FERM_C"/>
</dbReference>
<evidence type="ECO:0000256" key="9">
    <source>
        <dbReference type="PIRSR" id="PIRSR000934-1"/>
    </source>
</evidence>
<dbReference type="Gene3D" id="2.30.29.30">
    <property type="entry name" value="Pleckstrin-homology domain (PH domain)/Phosphotyrosine-binding domain (PTB)"/>
    <property type="match status" value="1"/>
</dbReference>
<keyword evidence="4" id="KW-0963">Cytoplasm</keyword>
<evidence type="ECO:0000256" key="7">
    <source>
        <dbReference type="ARBA" id="ARBA00022912"/>
    </source>
</evidence>
<feature type="region of interest" description="Disordered" evidence="10">
    <location>
        <begin position="824"/>
        <end position="869"/>
    </location>
</feature>
<dbReference type="FunFam" id="1.20.80.10:FF:000014">
    <property type="entry name" value="Tyrosine-protein phosphatase non-receptor type"/>
    <property type="match status" value="1"/>
</dbReference>
<dbReference type="PRINTS" id="PR00700">
    <property type="entry name" value="PRTYPHPHTASE"/>
</dbReference>
<feature type="domain" description="FERM" evidence="13">
    <location>
        <begin position="23"/>
        <end position="305"/>
    </location>
</feature>
<dbReference type="InterPro" id="IPR000242">
    <property type="entry name" value="PTP_cat"/>
</dbReference>
<dbReference type="OMA" id="TEWDYIA"/>
<feature type="active site" description="Phosphocysteine intermediate" evidence="9">
    <location>
        <position position="1132"/>
    </location>
</feature>
<feature type="region of interest" description="Disordered" evidence="10">
    <location>
        <begin position="312"/>
        <end position="340"/>
    </location>
</feature>
<evidence type="ECO:0000256" key="4">
    <source>
        <dbReference type="ARBA" id="ARBA00022490"/>
    </source>
</evidence>
<accession>A0A3Q4IFX8</accession>
<dbReference type="GO" id="GO:0005737">
    <property type="term" value="C:cytoplasm"/>
    <property type="evidence" value="ECO:0007669"/>
    <property type="project" value="TreeGrafter"/>
</dbReference>
<feature type="region of interest" description="Disordered" evidence="10">
    <location>
        <begin position="750"/>
        <end position="788"/>
    </location>
</feature>
<evidence type="ECO:0000256" key="10">
    <source>
        <dbReference type="SAM" id="MobiDB-lite"/>
    </source>
</evidence>
<dbReference type="PRINTS" id="PR00935">
    <property type="entry name" value="BAND41"/>
</dbReference>
<dbReference type="PANTHER" id="PTHR45706">
    <property type="entry name" value="TYROSINE-PROTEIN PHOSPHATASE"/>
    <property type="match status" value="1"/>
</dbReference>
<keyword evidence="6" id="KW-0378">Hydrolase</keyword>
<comment type="subcellular location">
    <subcellularLocation>
        <location evidence="1">Cytoplasm</location>
        <location evidence="1">Cytoskeleton</location>
    </subcellularLocation>
</comment>
<evidence type="ECO:0000256" key="6">
    <source>
        <dbReference type="ARBA" id="ARBA00022801"/>
    </source>
</evidence>
<comment type="similarity">
    <text evidence="2">Belongs to the protein-tyrosine phosphatase family. Non-receptor class subfamily.</text>
</comment>
<evidence type="ECO:0000256" key="5">
    <source>
        <dbReference type="ARBA" id="ARBA00022553"/>
    </source>
</evidence>
<dbReference type="InterPro" id="IPR000299">
    <property type="entry name" value="FERM_domain"/>
</dbReference>
<evidence type="ECO:0000256" key="3">
    <source>
        <dbReference type="ARBA" id="ARBA00013064"/>
    </source>
</evidence>
<dbReference type="InterPro" id="IPR014392">
    <property type="entry name" value="PTP_non-rcpt_14/21"/>
</dbReference>
<evidence type="ECO:0000313" key="15">
    <source>
        <dbReference type="Proteomes" id="UP000261580"/>
    </source>
</evidence>
<evidence type="ECO:0000259" key="12">
    <source>
        <dbReference type="PROSITE" id="PS50056"/>
    </source>
</evidence>
<dbReference type="InterPro" id="IPR003595">
    <property type="entry name" value="Tyr_Pase_cat"/>
</dbReference>
<dbReference type="Gene3D" id="3.90.190.10">
    <property type="entry name" value="Protein tyrosine phosphatase superfamily"/>
    <property type="match status" value="1"/>
</dbReference>
<dbReference type="CDD" id="cd17192">
    <property type="entry name" value="FERM_F1_PTPN21"/>
    <property type="match status" value="1"/>
</dbReference>
<dbReference type="InterPro" id="IPR018980">
    <property type="entry name" value="FERM_PH-like_C"/>
</dbReference>
<dbReference type="AlphaFoldDB" id="A0A3Q4IFX8"/>
<evidence type="ECO:0000256" key="1">
    <source>
        <dbReference type="ARBA" id="ARBA00004245"/>
    </source>
</evidence>
<dbReference type="SMART" id="SM00404">
    <property type="entry name" value="PTPc_motif"/>
    <property type="match status" value="1"/>
</dbReference>
<dbReference type="CDD" id="cd14473">
    <property type="entry name" value="FERM_B-lobe"/>
    <property type="match status" value="1"/>
</dbReference>
<dbReference type="PROSITE" id="PS50057">
    <property type="entry name" value="FERM_3"/>
    <property type="match status" value="1"/>
</dbReference>
<protein>
    <recommendedName>
        <fullName evidence="3">protein-tyrosine-phosphatase</fullName>
        <ecNumber evidence="3">3.1.3.48</ecNumber>
    </recommendedName>
</protein>
<dbReference type="SMART" id="SM01196">
    <property type="entry name" value="FERM_C"/>
    <property type="match status" value="1"/>
</dbReference>
<dbReference type="Pfam" id="PF00102">
    <property type="entry name" value="Y_phosphatase"/>
    <property type="match status" value="1"/>
</dbReference>
<keyword evidence="7" id="KW-0904">Protein phosphatase</keyword>
<dbReference type="SMART" id="SM00295">
    <property type="entry name" value="B41"/>
    <property type="match status" value="1"/>
</dbReference>
<sequence>MPLPFGLKLKRTRRYTVSSKSCLVTRIQLLNGEFVEFTLSVESTGQECLEAVAQRLELREITYFSLWYFNKQNQQRWIDLEKPLKKQLDKYGLEPTVYFGVVFYIPSVTQLQQEITRYQYYLQLKKDVLEGRISCSLEQAIRLASLAVQADFGDFNRYDSQEFLQKFELFPIDWIQDERVLEEAIQKVALLYQGLPVPEAEMLYMQEVEKMEGYGQETFQAKDNTGADVTLGSCLDGIFVKHKSERPLVLYRWHDINNMSHNRSFFALELANREESVQYQTEDMETSKYVCRMCLARLKFYKINMSSLQPQPTVVNPVRRRSSTRVSLPKPQTYMMPPPQMHYNGHFTEPYTSSQDNLYMNSQNGFYYHSQTSLDCSPLEYSSGGRLRNGSVYSAHSTSSLTNPQHYLQPSPMSSNPSITSDITRPDYVPSHRHSALIPPSYRATPDYETVMRQKSRGAGGGMVLSQEHRQSHSMRNLNIGNSYAYSRPDPLVYSQPEIRGEHGGAAQHHHYPLHLGSSFHSPSPYPYPTERRSVVGAVSVPELTNVQLQQAQEYPAPNIMKTHVYRSPPPYPYAHPRPANSTPDLSRHLYVSSSNPDLIITRRVHHSVQTFQEDSLPVAHSLQEVSEPLYSGPPQRQQYHAQKRNSIEIAGLAQSFEGMRVKERTASSSAAEMATPPPVLHGGRSQGSQLNVFLEQKNPEDNEDIKEDVQYGHKKSLSDATMLVHSSGEEEDFEDDSGRHTPLSQEAFVPEQPPQQHHSLTSLSSLTPQQQQTPTEPPPAYPIGSSLDPSITSTLTYKVHTLIHEHEPLYLVSELQQPRIMPSVSEGDLSGQEKPRPKKDFKKRPVSDVPPGKKAVEGLPPGMKKGAKSEVKKMGPLKVAHLNGLSISRQPVHSEIKDEPERASNDERCKVLEQHMEKGEVLKEYESIPKRPKGEYTIAQLPESGDRNRFQDVLPYDDTRVELVPTKENNTGYINASHIRVSLGGQEWNYIASQGPMTHTCQDFWQMVWEQGVSIIAMVTAEEESGREKSFRYWPRLGSRHNTVTYGRFKITTRFRTESGCYATTGLKIKHLLTQQERTVWHLQYTDWPDHGCPEDFKGFLTYLEEIQSVRRHTNSISDPKNSNQPVLVHCSAGVGRTGVVILSEIMIACLEHNEPLDVPKHLLALRNQRMLMVQTLSQYSFVYRVLIQYLRNSRLI</sequence>
<dbReference type="InterPro" id="IPR016130">
    <property type="entry name" value="Tyr_Pase_AS"/>
</dbReference>
<dbReference type="Pfam" id="PF09380">
    <property type="entry name" value="FERM_C"/>
    <property type="match status" value="1"/>
</dbReference>
<name>A0A3Q4IFX8_NEOBR</name>
<dbReference type="SUPFAM" id="SSF47031">
    <property type="entry name" value="Second domain of FERM"/>
    <property type="match status" value="1"/>
</dbReference>
<dbReference type="GO" id="GO:0001756">
    <property type="term" value="P:somitogenesis"/>
    <property type="evidence" value="ECO:0007669"/>
    <property type="project" value="Ensembl"/>
</dbReference>
<dbReference type="Gene3D" id="3.10.20.90">
    <property type="entry name" value="Phosphatidylinositol 3-kinase Catalytic Subunit, Chain A, domain 1"/>
    <property type="match status" value="1"/>
</dbReference>